<evidence type="ECO:0000313" key="3">
    <source>
        <dbReference type="Proteomes" id="UP001432322"/>
    </source>
</evidence>
<reference evidence="2" key="1">
    <citation type="submission" date="2023-10" db="EMBL/GenBank/DDBJ databases">
        <title>Genome assembly of Pristionchus species.</title>
        <authorList>
            <person name="Yoshida K."/>
            <person name="Sommer R.J."/>
        </authorList>
    </citation>
    <scope>NUCLEOTIDE SEQUENCE</scope>
    <source>
        <strain evidence="2">RS5133</strain>
    </source>
</reference>
<proteinExistence type="predicted"/>
<dbReference type="Proteomes" id="UP001432322">
    <property type="component" value="Unassembled WGS sequence"/>
</dbReference>
<comment type="caution">
    <text evidence="2">The sequence shown here is derived from an EMBL/GenBank/DDBJ whole genome shotgun (WGS) entry which is preliminary data.</text>
</comment>
<keyword evidence="1" id="KW-0732">Signal</keyword>
<feature type="chain" id="PRO_5043517948" evidence="1">
    <location>
        <begin position="22"/>
        <end position="367"/>
    </location>
</feature>
<organism evidence="2 3">
    <name type="scientific">Pristionchus fissidentatus</name>
    <dbReference type="NCBI Taxonomy" id="1538716"/>
    <lineage>
        <taxon>Eukaryota</taxon>
        <taxon>Metazoa</taxon>
        <taxon>Ecdysozoa</taxon>
        <taxon>Nematoda</taxon>
        <taxon>Chromadorea</taxon>
        <taxon>Rhabditida</taxon>
        <taxon>Rhabditina</taxon>
        <taxon>Diplogasteromorpha</taxon>
        <taxon>Diplogasteroidea</taxon>
        <taxon>Neodiplogasteridae</taxon>
        <taxon>Pristionchus</taxon>
    </lineage>
</organism>
<dbReference type="AlphaFoldDB" id="A0AAV5VZ73"/>
<gene>
    <name evidence="2" type="ORF">PFISCL1PPCAC_14830</name>
</gene>
<feature type="signal peptide" evidence="1">
    <location>
        <begin position="1"/>
        <end position="21"/>
    </location>
</feature>
<sequence>RLLEMLLKGFLIFFLIDGICAVSTIQVNGISHFVLSSELPAGGNRTFEFDQPMLLFVSKHDSNQKYDSNIRIIDDKTGLKMTVWAAAQSSLPGGTKKEVFIEGRTSITINNFNEHAFDDTLFPAIFYFVDESIGASVYEATEIIERRKMRAGDNSTLTLMSATMAIAVFDFKFPKDSSLRLTAGGASEVQSEKHELITFDDSIGDSFSFVNVPLPVVTLTSNEMEAFQISVSTKQAERSMAPIGVRTLVMSPGYPFENIASKDRKYSFKLEKSAHIKVDYVGTMRMASSSLEVIGSDHKGKQVYEQKFDSKSWANRTMNATFVAETISVDIKHSVGSPVGVLVRIYTSASSTLSIASLILLSILRLM</sequence>
<protein>
    <submittedName>
        <fullName evidence="2">Uncharacterized protein</fullName>
    </submittedName>
</protein>
<dbReference type="EMBL" id="BTSY01000004">
    <property type="protein sequence ID" value="GMT23533.1"/>
    <property type="molecule type" value="Genomic_DNA"/>
</dbReference>
<evidence type="ECO:0000256" key="1">
    <source>
        <dbReference type="SAM" id="SignalP"/>
    </source>
</evidence>
<keyword evidence="3" id="KW-1185">Reference proteome</keyword>
<feature type="non-terminal residue" evidence="2">
    <location>
        <position position="1"/>
    </location>
</feature>
<name>A0AAV5VZ73_9BILA</name>
<evidence type="ECO:0000313" key="2">
    <source>
        <dbReference type="EMBL" id="GMT23533.1"/>
    </source>
</evidence>
<accession>A0AAV5VZ73</accession>